<organism evidence="2 3">
    <name type="scientific">Luteolibacter luteus</name>
    <dbReference type="NCBI Taxonomy" id="2728835"/>
    <lineage>
        <taxon>Bacteria</taxon>
        <taxon>Pseudomonadati</taxon>
        <taxon>Verrucomicrobiota</taxon>
        <taxon>Verrucomicrobiia</taxon>
        <taxon>Verrucomicrobiales</taxon>
        <taxon>Verrucomicrobiaceae</taxon>
        <taxon>Luteolibacter</taxon>
    </lineage>
</organism>
<dbReference type="KEGG" id="luo:HHL09_01915"/>
<accession>A0A858RDC2</accession>
<dbReference type="PANTHER" id="PTHR36836:SF1">
    <property type="entry name" value="COLANIC ACID BIOSYNTHESIS PROTEIN WCAK"/>
    <property type="match status" value="1"/>
</dbReference>
<keyword evidence="2" id="KW-0808">Transferase</keyword>
<keyword evidence="3" id="KW-1185">Reference proteome</keyword>
<sequence>MKQPLTIEIHGTGTHNRGAELMAIAIAERLRAKYPGVRIVVPPGFGDFEARARHGFWTTWEFSRRWQSRFAAKWIQRYSKDIEEASGIVDPSEIDVVLDASGFSFSDKWGPKGARHLLKRMTRGGRAGKPLVLLPQAFGPFTQPEVADATRKLCQRASLVCARDARSREEVLKLATLPTLRVYPDFTVGIKPQRPANLRIPEQFSAVVPNQRMVDKGQSGEAYLGFIGAAVHSLKRRGLNPVFLLHDANDDRKVVSAMRERGIDIPVLEHEDARVLKAILGKATLVIGSRFHALVSTLSQGLPAIAAGWSHKYPELYADFGCPEFLIGDLADDALLEAAIDRLATPEGRASYKQRLQEAATRIKAQNEAMWTEVEAVIHASQTR</sequence>
<evidence type="ECO:0000259" key="1">
    <source>
        <dbReference type="Pfam" id="PF04230"/>
    </source>
</evidence>
<proteinExistence type="predicted"/>
<dbReference type="PANTHER" id="PTHR36836">
    <property type="entry name" value="COLANIC ACID BIOSYNTHESIS PROTEIN WCAK"/>
    <property type="match status" value="1"/>
</dbReference>
<name>A0A858RDC2_9BACT</name>
<dbReference type="InterPro" id="IPR007345">
    <property type="entry name" value="Polysacch_pyruvyl_Trfase"/>
</dbReference>
<evidence type="ECO:0000313" key="3">
    <source>
        <dbReference type="Proteomes" id="UP000501812"/>
    </source>
</evidence>
<dbReference type="RefSeq" id="WP_169452809.1">
    <property type="nucleotide sequence ID" value="NZ_CP051774.1"/>
</dbReference>
<evidence type="ECO:0000313" key="2">
    <source>
        <dbReference type="EMBL" id="QJE94588.1"/>
    </source>
</evidence>
<dbReference type="AlphaFoldDB" id="A0A858RDC2"/>
<dbReference type="Pfam" id="PF04230">
    <property type="entry name" value="PS_pyruv_trans"/>
    <property type="match status" value="1"/>
</dbReference>
<dbReference type="EMBL" id="CP051774">
    <property type="protein sequence ID" value="QJE94588.1"/>
    <property type="molecule type" value="Genomic_DNA"/>
</dbReference>
<reference evidence="2 3" key="1">
    <citation type="submission" date="2020-04" db="EMBL/GenBank/DDBJ databases">
        <title>Luteolibacter sp. G-1-1-1 isolated from soil.</title>
        <authorList>
            <person name="Dahal R.H."/>
        </authorList>
    </citation>
    <scope>NUCLEOTIDE SEQUENCE [LARGE SCALE GENOMIC DNA]</scope>
    <source>
        <strain evidence="2 3">G-1-1-1</strain>
    </source>
</reference>
<protein>
    <submittedName>
        <fullName evidence="2">Polysaccharide pyruvyl transferase family protein</fullName>
    </submittedName>
</protein>
<feature type="domain" description="Polysaccharide pyruvyl transferase" evidence="1">
    <location>
        <begin position="16"/>
        <end position="311"/>
    </location>
</feature>
<gene>
    <name evidence="2" type="ORF">HHL09_01915</name>
</gene>
<dbReference type="Proteomes" id="UP000501812">
    <property type="component" value="Chromosome"/>
</dbReference>
<dbReference type="GO" id="GO:0016740">
    <property type="term" value="F:transferase activity"/>
    <property type="evidence" value="ECO:0007669"/>
    <property type="project" value="UniProtKB-KW"/>
</dbReference>